<accession>A0A485NWI7</accession>
<reference evidence="2 3" key="1">
    <citation type="submission" date="2019-01" db="EMBL/GenBank/DDBJ databases">
        <authorList>
            <person name="Alioto T."/>
            <person name="Alioto T."/>
        </authorList>
    </citation>
    <scope>NUCLEOTIDE SEQUENCE [LARGE SCALE GENOMIC DNA]</scope>
</reference>
<sequence length="87" mass="9433">MLASDRSDSEDVANLYPPPLVSPLAGSPARLVSPPDEAPDQGQALPYDPKAPGARFWQAKLVSAPVLTHAKEDESRTDTFLLWNYGK</sequence>
<organism evidence="2 3">
    <name type="scientific">Lynx pardinus</name>
    <name type="common">Iberian lynx</name>
    <name type="synonym">Felis pardina</name>
    <dbReference type="NCBI Taxonomy" id="191816"/>
    <lineage>
        <taxon>Eukaryota</taxon>
        <taxon>Metazoa</taxon>
        <taxon>Chordata</taxon>
        <taxon>Craniata</taxon>
        <taxon>Vertebrata</taxon>
        <taxon>Euteleostomi</taxon>
        <taxon>Mammalia</taxon>
        <taxon>Eutheria</taxon>
        <taxon>Laurasiatheria</taxon>
        <taxon>Carnivora</taxon>
        <taxon>Feliformia</taxon>
        <taxon>Felidae</taxon>
        <taxon>Felinae</taxon>
        <taxon>Lynx</taxon>
    </lineage>
</organism>
<evidence type="ECO:0000256" key="1">
    <source>
        <dbReference type="SAM" id="MobiDB-lite"/>
    </source>
</evidence>
<dbReference type="Proteomes" id="UP000386466">
    <property type="component" value="Unassembled WGS sequence"/>
</dbReference>
<keyword evidence="3" id="KW-1185">Reference proteome</keyword>
<dbReference type="AlphaFoldDB" id="A0A485NWI7"/>
<feature type="region of interest" description="Disordered" evidence="1">
    <location>
        <begin position="1"/>
        <end position="50"/>
    </location>
</feature>
<protein>
    <submittedName>
        <fullName evidence="2">Uncharacterized protein</fullName>
    </submittedName>
</protein>
<dbReference type="EMBL" id="CAAGRJ010026053">
    <property type="protein sequence ID" value="VFV38401.1"/>
    <property type="molecule type" value="Genomic_DNA"/>
</dbReference>
<evidence type="ECO:0000313" key="3">
    <source>
        <dbReference type="Proteomes" id="UP000386466"/>
    </source>
</evidence>
<evidence type="ECO:0000313" key="2">
    <source>
        <dbReference type="EMBL" id="VFV38401.1"/>
    </source>
</evidence>
<name>A0A485NWI7_LYNPA</name>
<proteinExistence type="predicted"/>
<gene>
    <name evidence="2" type="ORF">LYPA_23C017454</name>
</gene>